<dbReference type="SMART" id="SM01101">
    <property type="entry name" value="CRISPR_assoc"/>
    <property type="match status" value="1"/>
</dbReference>
<keyword evidence="2" id="KW-1185">Reference proteome</keyword>
<gene>
    <name evidence="1" type="ORF">E6P07_10970</name>
</gene>
<dbReference type="OrthoDB" id="9795689at2"/>
<evidence type="ECO:0000313" key="2">
    <source>
        <dbReference type="Proteomes" id="UP000426424"/>
    </source>
</evidence>
<sequence>MSALHLLRLPIDPPRLLRFAFEHGIREEDETLGYTLHAWLAALFGEAAPKPFRYFESRREVLAYAPHDAPTLLDRAERCGSLAALAALDRANVASKPMPEDWRLGQRLHLEVLACPVSRRDDEEKDVFLRALDRQGDAVPPRGEVYRRWFLRQWQGTVEFEHLELLGMRACVPLLRRDRNGANRLKRIERPLALFAGEGMIRDPGGFAALLTRGIGRHRAFGFGMILLGPPR</sequence>
<evidence type="ECO:0000313" key="1">
    <source>
        <dbReference type="EMBL" id="QGU33451.1"/>
    </source>
</evidence>
<dbReference type="EMBL" id="CP039268">
    <property type="protein sequence ID" value="QGU33451.1"/>
    <property type="molecule type" value="Genomic_DNA"/>
</dbReference>
<dbReference type="AlphaFoldDB" id="A0A6I6E0K5"/>
<protein>
    <submittedName>
        <fullName evidence="1">Type I-E CRISPR-associated protein Cas6/Cse3/CasE</fullName>
    </submittedName>
</protein>
<name>A0A6I6E0K5_THETI</name>
<dbReference type="Gene3D" id="3.30.70.1210">
    <property type="entry name" value="Crispr-associated protein, domain 2"/>
    <property type="match status" value="1"/>
</dbReference>
<dbReference type="RefSeq" id="WP_153975643.1">
    <property type="nucleotide sequence ID" value="NZ_CP039268.1"/>
</dbReference>
<accession>A0A6I6E0K5</accession>
<reference evidence="1 2" key="1">
    <citation type="submission" date="2019-12" db="EMBL/GenBank/DDBJ databases">
        <title>The complete genome of the thermophilic, anoxygenic phototrophic gammaproteobacterium Thermochromatium tepidum.</title>
        <authorList>
            <person name="Sattley W.M."/>
            <person name="Swingley W.D."/>
            <person name="Burchell B.M."/>
            <person name="Gurbani S.A."/>
            <person name="Kujawa C.M."/>
            <person name="Nuccio D.A."/>
            <person name="Schladweiler J."/>
            <person name="Shaffer K.N."/>
            <person name="Stokes L.M."/>
            <person name="Touchman J.W."/>
            <person name="Blankenship R.E."/>
            <person name="Madigan M.T."/>
        </authorList>
    </citation>
    <scope>NUCLEOTIDE SEQUENCE [LARGE SCALE GENOMIC DNA]</scope>
    <source>
        <strain evidence="1 2">ATCC 43061</strain>
    </source>
</reference>
<proteinExistence type="predicted"/>
<organism evidence="1 2">
    <name type="scientific">Thermochromatium tepidum ATCC 43061</name>
    <dbReference type="NCBI Taxonomy" id="316276"/>
    <lineage>
        <taxon>Bacteria</taxon>
        <taxon>Pseudomonadati</taxon>
        <taxon>Pseudomonadota</taxon>
        <taxon>Gammaproteobacteria</taxon>
        <taxon>Chromatiales</taxon>
        <taxon>Chromatiaceae</taxon>
        <taxon>Thermochromatium</taxon>
    </lineage>
</organism>
<dbReference type="Pfam" id="PF08798">
    <property type="entry name" value="CRISPR_assoc"/>
    <property type="match status" value="1"/>
</dbReference>
<dbReference type="InterPro" id="IPR010179">
    <property type="entry name" value="CRISPR-assoc_prot_Cse3"/>
</dbReference>
<dbReference type="KEGG" id="ttp:E6P07_10970"/>
<dbReference type="Proteomes" id="UP000426424">
    <property type="component" value="Chromosome"/>
</dbReference>
<dbReference type="SUPFAM" id="SSF117987">
    <property type="entry name" value="CRISPR-associated protein"/>
    <property type="match status" value="1"/>
</dbReference>